<dbReference type="Proteomes" id="UP001652740">
    <property type="component" value="Unplaced"/>
</dbReference>
<dbReference type="InterPro" id="IPR001156">
    <property type="entry name" value="Transferrin-like_dom"/>
</dbReference>
<dbReference type="PANTHER" id="PTHR11485">
    <property type="entry name" value="TRANSFERRIN"/>
    <property type="match status" value="1"/>
</dbReference>
<dbReference type="RefSeq" id="XP_052754307.1">
    <property type="nucleotide sequence ID" value="XM_052898347.1"/>
</dbReference>
<accession>A0ABM3MSG7</accession>
<proteinExistence type="predicted"/>
<dbReference type="SUPFAM" id="SSF53850">
    <property type="entry name" value="Periplasmic binding protein-like II"/>
    <property type="match status" value="2"/>
</dbReference>
<keyword evidence="3" id="KW-1185">Reference proteome</keyword>
<dbReference type="GeneID" id="113510025"/>
<dbReference type="Pfam" id="PF00405">
    <property type="entry name" value="Transferrin"/>
    <property type="match status" value="2"/>
</dbReference>
<feature type="domain" description="Transferrin-like" evidence="2">
    <location>
        <begin position="28"/>
        <end position="360"/>
    </location>
</feature>
<protein>
    <submittedName>
        <fullName evidence="4">Transferrin-like</fullName>
    </submittedName>
</protein>
<evidence type="ECO:0000259" key="2">
    <source>
        <dbReference type="PROSITE" id="PS51408"/>
    </source>
</evidence>
<feature type="signal peptide" evidence="1">
    <location>
        <begin position="1"/>
        <end position="19"/>
    </location>
</feature>
<feature type="domain" description="Transferrin-like" evidence="2">
    <location>
        <begin position="373"/>
        <end position="686"/>
    </location>
</feature>
<evidence type="ECO:0000313" key="3">
    <source>
        <dbReference type="Proteomes" id="UP001652740"/>
    </source>
</evidence>
<reference evidence="4" key="1">
    <citation type="submission" date="2025-08" db="UniProtKB">
        <authorList>
            <consortium name="RefSeq"/>
        </authorList>
    </citation>
    <scope>IDENTIFICATION</scope>
    <source>
        <tissue evidence="4">Whole larvae</tissue>
    </source>
</reference>
<name>A0ABM3MSG7_GALME</name>
<gene>
    <name evidence="4" type="primary">LOC113510025</name>
</gene>
<dbReference type="PROSITE" id="PS51408">
    <property type="entry name" value="TRANSFERRIN_LIKE_4"/>
    <property type="match status" value="2"/>
</dbReference>
<evidence type="ECO:0000256" key="1">
    <source>
        <dbReference type="SAM" id="SignalP"/>
    </source>
</evidence>
<organism evidence="3 4">
    <name type="scientific">Galleria mellonella</name>
    <name type="common">Greater wax moth</name>
    <dbReference type="NCBI Taxonomy" id="7137"/>
    <lineage>
        <taxon>Eukaryota</taxon>
        <taxon>Metazoa</taxon>
        <taxon>Ecdysozoa</taxon>
        <taxon>Arthropoda</taxon>
        <taxon>Hexapoda</taxon>
        <taxon>Insecta</taxon>
        <taxon>Pterygota</taxon>
        <taxon>Neoptera</taxon>
        <taxon>Endopterygota</taxon>
        <taxon>Lepidoptera</taxon>
        <taxon>Glossata</taxon>
        <taxon>Ditrysia</taxon>
        <taxon>Pyraloidea</taxon>
        <taxon>Pyralidae</taxon>
        <taxon>Galleriinae</taxon>
        <taxon>Galleria</taxon>
    </lineage>
</organism>
<keyword evidence="1" id="KW-0732">Signal</keyword>
<sequence>MSSVSVIIFLFYCISVVFSQGSGNQGNLRLCIVEGRGTYKRAARHCPILDQEDSKVECVLGTDRLDCLRRISKGTVDFGVFSPEDLVAAQWAGVDVLVTNELRSKPKPFERSVVAVANRRILLDGMTSLHAVMQNATLCHPGVGVDDIRPMSDTLSGYLESLVLERACDPKLSLTENRIKSLAQFFGKACKAGPWVPDQWRDAELKRRYRSLCAACGGRCDTNDPYWGNQGALTCLAEVGDVTWAELEDVQTYFGLTQREGHASADRFAYLCRDGSFMDLDGSEPCVWLHRPWPVIVAKRKSAESVAALASSLRASSVLVDHHWRGALAALLEIHLGLPDPLQPPVTPMDYLARAKGFREAYSQSGCDPPRHITLCTTTILEKNKCEWLSEAGAVYGIAPPLQCSLGGSTRDCLHAVARGASDVVITSSEWLVAAMRDYSVAPVLHEATPIVERTSTVVAVVRADAGITDMSMLKGKKASFPSYDGVAWHSVVRYFMRKDNLTCGDMGQYFAEVCAPGIESHNVSRNVIKKLTKSCYTDDGVIMAGELPALRAVIEGKSDVAFISMNTYNMYTAQQITEDWASSQKKLVPVCPEENKKYCFISWSNIGHILASKNLTTMRRQEIINVFTKLDQLFGKHYPFHNAMFSMYGPFNFKLNILFHNDTKMLATDDMLNTHPYDNIPLNLERSLRNSNIDSCRSSDFVGSFGANMKPSILLILSLVVYVIRT</sequence>
<feature type="chain" id="PRO_5045429142" evidence="1">
    <location>
        <begin position="20"/>
        <end position="727"/>
    </location>
</feature>
<dbReference type="SMART" id="SM00094">
    <property type="entry name" value="TR_FER"/>
    <property type="match status" value="1"/>
</dbReference>
<dbReference type="Gene3D" id="3.40.190.10">
    <property type="entry name" value="Periplasmic binding protein-like II"/>
    <property type="match status" value="4"/>
</dbReference>
<dbReference type="PANTHER" id="PTHR11485:SF54">
    <property type="entry name" value="TRANSFERRIN"/>
    <property type="match status" value="1"/>
</dbReference>
<dbReference type="CDD" id="cd13529">
    <property type="entry name" value="PBP2_transferrin"/>
    <property type="match status" value="1"/>
</dbReference>
<evidence type="ECO:0000313" key="4">
    <source>
        <dbReference type="RefSeq" id="XP_052754307.1"/>
    </source>
</evidence>